<dbReference type="Proteomes" id="UP000830671">
    <property type="component" value="Chromosome 3"/>
</dbReference>
<accession>A0A9Q8WEV8</accession>
<sequence length="152" mass="16625">MESTGSKLQTSSKARTNITVIEDIIYIQNFGARTTKVQSTPAITLETESRLSVSVNKQDVSCRLTPRVPQSKAYTEVSHYGRVLLAGTVQSARAVSPAPKSPSGNMEIPSLQDPDEGRRNLSLLELLFARGYRISLEQPSIRGEAFSKSPET</sequence>
<dbReference type="GeneID" id="73339725"/>
<dbReference type="RefSeq" id="XP_049141858.1">
    <property type="nucleotide sequence ID" value="XM_049284715.1"/>
</dbReference>
<protein>
    <submittedName>
        <fullName evidence="2">Uncharacterized protein</fullName>
    </submittedName>
</protein>
<keyword evidence="3" id="KW-1185">Reference proteome</keyword>
<proteinExistence type="predicted"/>
<reference evidence="2" key="1">
    <citation type="journal article" date="2021" name="Mol. Plant Microbe Interact.">
        <title>Complete Genome Sequence of the Plant-Pathogenic Fungus Colletotrichum lupini.</title>
        <authorList>
            <person name="Baroncelli R."/>
            <person name="Pensec F."/>
            <person name="Da Lio D."/>
            <person name="Boufleur T."/>
            <person name="Vicente I."/>
            <person name="Sarrocco S."/>
            <person name="Picot A."/>
            <person name="Baraldi E."/>
            <person name="Sukno S."/>
            <person name="Thon M."/>
            <person name="Le Floch G."/>
        </authorList>
    </citation>
    <scope>NUCLEOTIDE SEQUENCE</scope>
    <source>
        <strain evidence="2">IMI 504893</strain>
    </source>
</reference>
<evidence type="ECO:0000256" key="1">
    <source>
        <dbReference type="SAM" id="MobiDB-lite"/>
    </source>
</evidence>
<feature type="region of interest" description="Disordered" evidence="1">
    <location>
        <begin position="95"/>
        <end position="115"/>
    </location>
</feature>
<name>A0A9Q8WEV8_9PEZI</name>
<evidence type="ECO:0000313" key="3">
    <source>
        <dbReference type="Proteomes" id="UP000830671"/>
    </source>
</evidence>
<dbReference type="EMBL" id="CP019475">
    <property type="protein sequence ID" value="UQC80227.1"/>
    <property type="molecule type" value="Genomic_DNA"/>
</dbReference>
<dbReference type="KEGG" id="clup:CLUP02_05709"/>
<gene>
    <name evidence="2" type="ORF">CLUP02_05709</name>
</gene>
<organism evidence="2 3">
    <name type="scientific">Colletotrichum lupini</name>
    <dbReference type="NCBI Taxonomy" id="145971"/>
    <lineage>
        <taxon>Eukaryota</taxon>
        <taxon>Fungi</taxon>
        <taxon>Dikarya</taxon>
        <taxon>Ascomycota</taxon>
        <taxon>Pezizomycotina</taxon>
        <taxon>Sordariomycetes</taxon>
        <taxon>Hypocreomycetidae</taxon>
        <taxon>Glomerellales</taxon>
        <taxon>Glomerellaceae</taxon>
        <taxon>Colletotrichum</taxon>
        <taxon>Colletotrichum acutatum species complex</taxon>
    </lineage>
</organism>
<dbReference type="AlphaFoldDB" id="A0A9Q8WEV8"/>
<evidence type="ECO:0000313" key="2">
    <source>
        <dbReference type="EMBL" id="UQC80227.1"/>
    </source>
</evidence>